<reference evidence="2" key="2">
    <citation type="submission" date="2002-05" db="EMBL/GenBank/DDBJ databases">
        <title>Oryza sativa nipponbare(GA3) genomic DNA, chromosome 2, BAC clone:OJ1004_A05.</title>
        <authorList>
            <person name="Sasaki T."/>
            <person name="Matsumoto T."/>
            <person name="Katayose Y."/>
        </authorList>
    </citation>
    <scope>NUCLEOTIDE SEQUENCE</scope>
</reference>
<reference evidence="1" key="1">
    <citation type="submission" date="2001-08" db="EMBL/GenBank/DDBJ databases">
        <title>Oryza sativa nipponbare(GA3) genomic DNA, chromosome 2, BAC clone:OJ1476_F05.</title>
        <authorList>
            <person name="Sasaki T."/>
            <person name="Matsumoto T."/>
            <person name="Yamamoto K."/>
        </authorList>
    </citation>
    <scope>NUCLEOTIDE SEQUENCE</scope>
</reference>
<reference evidence="3" key="4">
    <citation type="journal article" date="2008" name="Nucleic Acids Res.">
        <title>The rice annotation project database (RAP-DB): 2008 update.</title>
        <authorList>
            <consortium name="The rice annotation project (RAP)"/>
        </authorList>
    </citation>
    <scope>GENOME REANNOTATION</scope>
    <source>
        <strain evidence="3">cv. Nipponbare</strain>
    </source>
</reference>
<accession>Q6K645</accession>
<evidence type="ECO:0000313" key="3">
    <source>
        <dbReference type="Proteomes" id="UP000000763"/>
    </source>
</evidence>
<evidence type="ECO:0000313" key="1">
    <source>
        <dbReference type="EMBL" id="BAD19231.1"/>
    </source>
</evidence>
<evidence type="ECO:0000313" key="2">
    <source>
        <dbReference type="EMBL" id="BAD19676.1"/>
    </source>
</evidence>
<name>Q6K645_ORYSJ</name>
<protein>
    <submittedName>
        <fullName evidence="2">Uncharacterized protein</fullName>
    </submittedName>
</protein>
<reference evidence="3" key="3">
    <citation type="journal article" date="2005" name="Nature">
        <title>The map-based sequence of the rice genome.</title>
        <authorList>
            <consortium name="International rice genome sequencing project (IRGSP)"/>
            <person name="Matsumoto T."/>
            <person name="Wu J."/>
            <person name="Kanamori H."/>
            <person name="Katayose Y."/>
            <person name="Fujisawa M."/>
            <person name="Namiki N."/>
            <person name="Mizuno H."/>
            <person name="Yamamoto K."/>
            <person name="Antonio B.A."/>
            <person name="Baba T."/>
            <person name="Sakata K."/>
            <person name="Nagamura Y."/>
            <person name="Aoki H."/>
            <person name="Arikawa K."/>
            <person name="Arita K."/>
            <person name="Bito T."/>
            <person name="Chiden Y."/>
            <person name="Fujitsuka N."/>
            <person name="Fukunaka R."/>
            <person name="Hamada M."/>
            <person name="Harada C."/>
            <person name="Hayashi A."/>
            <person name="Hijishita S."/>
            <person name="Honda M."/>
            <person name="Hosokawa S."/>
            <person name="Ichikawa Y."/>
            <person name="Idonuma A."/>
            <person name="Iijima M."/>
            <person name="Ikeda M."/>
            <person name="Ikeno M."/>
            <person name="Ito K."/>
            <person name="Ito S."/>
            <person name="Ito T."/>
            <person name="Ito Y."/>
            <person name="Ito Y."/>
            <person name="Iwabuchi A."/>
            <person name="Kamiya K."/>
            <person name="Karasawa W."/>
            <person name="Kurita K."/>
            <person name="Katagiri S."/>
            <person name="Kikuta A."/>
            <person name="Kobayashi H."/>
            <person name="Kobayashi N."/>
            <person name="Machita K."/>
            <person name="Maehara T."/>
            <person name="Masukawa M."/>
            <person name="Mizubayashi T."/>
            <person name="Mukai Y."/>
            <person name="Nagasaki H."/>
            <person name="Nagata Y."/>
            <person name="Naito S."/>
            <person name="Nakashima M."/>
            <person name="Nakama Y."/>
            <person name="Nakamichi Y."/>
            <person name="Nakamura M."/>
            <person name="Meguro A."/>
            <person name="Negishi M."/>
            <person name="Ohta I."/>
            <person name="Ohta T."/>
            <person name="Okamoto M."/>
            <person name="Ono N."/>
            <person name="Saji S."/>
            <person name="Sakaguchi M."/>
            <person name="Sakai K."/>
            <person name="Shibata M."/>
            <person name="Shimokawa T."/>
            <person name="Song J."/>
            <person name="Takazaki Y."/>
            <person name="Terasawa K."/>
            <person name="Tsugane M."/>
            <person name="Tsuji K."/>
            <person name="Ueda S."/>
            <person name="Waki K."/>
            <person name="Yamagata H."/>
            <person name="Yamamoto M."/>
            <person name="Yamamoto S."/>
            <person name="Yamane H."/>
            <person name="Yoshiki S."/>
            <person name="Yoshihara R."/>
            <person name="Yukawa K."/>
            <person name="Zhong H."/>
            <person name="Yano M."/>
            <person name="Yuan Q."/>
            <person name="Ouyang S."/>
            <person name="Liu J."/>
            <person name="Jones K.M."/>
            <person name="Gansberger K."/>
            <person name="Moffat K."/>
            <person name="Hill J."/>
            <person name="Bera J."/>
            <person name="Fadrosh D."/>
            <person name="Jin S."/>
            <person name="Johri S."/>
            <person name="Kim M."/>
            <person name="Overton L."/>
            <person name="Reardon M."/>
            <person name="Tsitrin T."/>
            <person name="Vuong H."/>
            <person name="Weaver B."/>
            <person name="Ciecko A."/>
            <person name="Tallon L."/>
            <person name="Jackson J."/>
            <person name="Pai G."/>
            <person name="Aken S.V."/>
            <person name="Utterback T."/>
            <person name="Reidmuller S."/>
            <person name="Feldblyum T."/>
            <person name="Hsiao J."/>
            <person name="Zismann V."/>
            <person name="Iobst S."/>
            <person name="de Vazeille A.R."/>
            <person name="Buell C.R."/>
            <person name="Ying K."/>
            <person name="Li Y."/>
            <person name="Lu T."/>
            <person name="Huang Y."/>
            <person name="Zhao Q."/>
            <person name="Feng Q."/>
            <person name="Zhang L."/>
            <person name="Zhu J."/>
            <person name="Weng Q."/>
            <person name="Mu J."/>
            <person name="Lu Y."/>
            <person name="Fan D."/>
            <person name="Liu Y."/>
            <person name="Guan J."/>
            <person name="Zhang Y."/>
            <person name="Yu S."/>
            <person name="Liu X."/>
            <person name="Zhang Y."/>
            <person name="Hong G."/>
            <person name="Han B."/>
            <person name="Choisne N."/>
            <person name="Demange N."/>
            <person name="Orjeda G."/>
            <person name="Samain S."/>
            <person name="Cattolico L."/>
            <person name="Pelletier E."/>
            <person name="Couloux A."/>
            <person name="Segurens B."/>
            <person name="Wincker P."/>
            <person name="D'Hont A."/>
            <person name="Scarpelli C."/>
            <person name="Weissenbach J."/>
            <person name="Salanoubat M."/>
            <person name="Quetier F."/>
            <person name="Yu Y."/>
            <person name="Kim H.R."/>
            <person name="Rambo T."/>
            <person name="Currie J."/>
            <person name="Collura K."/>
            <person name="Luo M."/>
            <person name="Yang T."/>
            <person name="Ammiraju J.S.S."/>
            <person name="Engler F."/>
            <person name="Soderlund C."/>
            <person name="Wing R.A."/>
            <person name="Palmer L.E."/>
            <person name="de la Bastide M."/>
            <person name="Spiegel L."/>
            <person name="Nascimento L."/>
            <person name="Zutavern T."/>
            <person name="O'Shaughnessy A."/>
            <person name="Dike S."/>
            <person name="Dedhia N."/>
            <person name="Preston R."/>
            <person name="Balija V."/>
            <person name="McCombie W.R."/>
            <person name="Chow T."/>
            <person name="Chen H."/>
            <person name="Chung M."/>
            <person name="Chen C."/>
            <person name="Shaw J."/>
            <person name="Wu H."/>
            <person name="Hsiao K."/>
            <person name="Chao Y."/>
            <person name="Chu M."/>
            <person name="Cheng C."/>
            <person name="Hour A."/>
            <person name="Lee P."/>
            <person name="Lin S."/>
            <person name="Lin Y."/>
            <person name="Liou J."/>
            <person name="Liu S."/>
            <person name="Hsing Y."/>
            <person name="Raghuvanshi S."/>
            <person name="Mohanty A."/>
            <person name="Bharti A.K."/>
            <person name="Gaur A."/>
            <person name="Gupta V."/>
            <person name="Kumar D."/>
            <person name="Ravi V."/>
            <person name="Vij S."/>
            <person name="Kapur A."/>
            <person name="Khurana P."/>
            <person name="Khurana P."/>
            <person name="Khurana J.P."/>
            <person name="Tyagi A.K."/>
            <person name="Gaikwad K."/>
            <person name="Singh A."/>
            <person name="Dalal V."/>
            <person name="Srivastava S."/>
            <person name="Dixit A."/>
            <person name="Pal A.K."/>
            <person name="Ghazi I.A."/>
            <person name="Yadav M."/>
            <person name="Pandit A."/>
            <person name="Bhargava A."/>
            <person name="Sureshbabu K."/>
            <person name="Batra K."/>
            <person name="Sharma T.R."/>
            <person name="Mohapatra T."/>
            <person name="Singh N.K."/>
            <person name="Messing J."/>
            <person name="Nelson A.B."/>
            <person name="Fuks G."/>
            <person name="Kavchok S."/>
            <person name="Keizer G."/>
            <person name="Linton E."/>
            <person name="Llaca V."/>
            <person name="Song R."/>
            <person name="Tanyolac B."/>
            <person name="Young S."/>
            <person name="Ho-Il K."/>
            <person name="Hahn J.H."/>
            <person name="Sangsakoo G."/>
            <person name="Vanavichit A."/>
            <person name="de Mattos Luiz.A.T."/>
            <person name="Zimmer P.D."/>
            <person name="Malone G."/>
            <person name="Dellagostin O."/>
            <person name="de Oliveira A.C."/>
            <person name="Bevan M."/>
            <person name="Bancroft I."/>
            <person name="Minx P."/>
            <person name="Cordum H."/>
            <person name="Wilson R."/>
            <person name="Cheng Z."/>
            <person name="Jin W."/>
            <person name="Jiang J."/>
            <person name="Leong S.A."/>
            <person name="Iwama H."/>
            <person name="Gojobori T."/>
            <person name="Itoh T."/>
            <person name="Niimura Y."/>
            <person name="Fujii Y."/>
            <person name="Habara T."/>
            <person name="Sakai H."/>
            <person name="Sato Y."/>
            <person name="Wilson G."/>
            <person name="Kumar K."/>
            <person name="McCouch S."/>
            <person name="Juretic N."/>
            <person name="Hoen D."/>
            <person name="Wright S."/>
            <person name="Bruskiewich R."/>
            <person name="Bureau T."/>
            <person name="Miyao A."/>
            <person name="Hirochika H."/>
            <person name="Nishikawa T."/>
            <person name="Kadowaki K."/>
            <person name="Sugiura M."/>
            <person name="Burr B."/>
            <person name="Sasaki T."/>
        </authorList>
    </citation>
    <scope>NUCLEOTIDE SEQUENCE [LARGE SCALE GENOMIC DNA]</scope>
    <source>
        <strain evidence="3">cv. Nipponbare</strain>
    </source>
</reference>
<dbReference type="EMBL" id="AP004063">
    <property type="protein sequence ID" value="BAD19231.1"/>
    <property type="molecule type" value="Genomic_DNA"/>
</dbReference>
<sequence>MAGRHTLEPNCLRLPCRAMMHSSYSRENGCVLVILGHATSQSTVVLHPLFADHNASTSTFSPHPRDVSGFDRLRCHCGMRRHPLDRACRPRDQTDHDTRRVRCW</sequence>
<dbReference type="AlphaFoldDB" id="Q6K645"/>
<gene>
    <name evidence="2" type="primary">OJ1004_A05.6</name>
    <name evidence="1" type="ORF">OJ1476_F05.32</name>
</gene>
<dbReference type="Proteomes" id="UP000000763">
    <property type="component" value="Chromosome 2"/>
</dbReference>
<dbReference type="EMBL" id="AP005286">
    <property type="protein sequence ID" value="BAD19676.1"/>
    <property type="molecule type" value="Genomic_DNA"/>
</dbReference>
<proteinExistence type="predicted"/>
<organism evidence="2 3">
    <name type="scientific">Oryza sativa subsp. japonica</name>
    <name type="common">Rice</name>
    <dbReference type="NCBI Taxonomy" id="39947"/>
    <lineage>
        <taxon>Eukaryota</taxon>
        <taxon>Viridiplantae</taxon>
        <taxon>Streptophyta</taxon>
        <taxon>Embryophyta</taxon>
        <taxon>Tracheophyta</taxon>
        <taxon>Spermatophyta</taxon>
        <taxon>Magnoliopsida</taxon>
        <taxon>Liliopsida</taxon>
        <taxon>Poales</taxon>
        <taxon>Poaceae</taxon>
        <taxon>BOP clade</taxon>
        <taxon>Oryzoideae</taxon>
        <taxon>Oryzeae</taxon>
        <taxon>Oryzinae</taxon>
        <taxon>Oryza</taxon>
        <taxon>Oryza sativa</taxon>
    </lineage>
</organism>